<comment type="caution">
    <text evidence="2">The sequence shown here is derived from an EMBL/GenBank/DDBJ whole genome shotgun (WGS) entry which is preliminary data.</text>
</comment>
<dbReference type="RefSeq" id="WP_153718385.1">
    <property type="nucleotide sequence ID" value="NZ_WJPP01000001.1"/>
</dbReference>
<keyword evidence="1" id="KW-1133">Transmembrane helix</keyword>
<accession>A0A6N7QLG0</accession>
<gene>
    <name evidence="2" type="ORF">GH984_01185</name>
</gene>
<feature type="transmembrane region" description="Helical" evidence="1">
    <location>
        <begin position="57"/>
        <end position="80"/>
    </location>
</feature>
<organism evidence="2 3">
    <name type="scientific">Spiribacter salilacus</name>
    <dbReference type="NCBI Taxonomy" id="2664894"/>
    <lineage>
        <taxon>Bacteria</taxon>
        <taxon>Pseudomonadati</taxon>
        <taxon>Pseudomonadota</taxon>
        <taxon>Gammaproteobacteria</taxon>
        <taxon>Chromatiales</taxon>
        <taxon>Ectothiorhodospiraceae</taxon>
        <taxon>Spiribacter</taxon>
    </lineage>
</organism>
<proteinExistence type="predicted"/>
<name>A0A6N7QLG0_9GAMM</name>
<feature type="transmembrane region" description="Helical" evidence="1">
    <location>
        <begin position="101"/>
        <end position="119"/>
    </location>
</feature>
<keyword evidence="3" id="KW-1185">Reference proteome</keyword>
<dbReference type="AlphaFoldDB" id="A0A6N7QLG0"/>
<keyword evidence="1" id="KW-0812">Transmembrane</keyword>
<feature type="transmembrane region" description="Helical" evidence="1">
    <location>
        <begin position="31"/>
        <end position="51"/>
    </location>
</feature>
<protein>
    <submittedName>
        <fullName evidence="2">DUF2189 domain-containing protein</fullName>
    </submittedName>
</protein>
<dbReference type="InterPro" id="IPR018692">
    <property type="entry name" value="DUF2189"/>
</dbReference>
<evidence type="ECO:0000313" key="3">
    <source>
        <dbReference type="Proteomes" id="UP000433788"/>
    </source>
</evidence>
<keyword evidence="1" id="KW-0472">Membrane</keyword>
<evidence type="ECO:0000256" key="1">
    <source>
        <dbReference type="SAM" id="Phobius"/>
    </source>
</evidence>
<evidence type="ECO:0000313" key="2">
    <source>
        <dbReference type="EMBL" id="MRH77325.1"/>
    </source>
</evidence>
<feature type="transmembrane region" description="Helical" evidence="1">
    <location>
        <begin position="155"/>
        <end position="177"/>
    </location>
</feature>
<feature type="transmembrane region" description="Helical" evidence="1">
    <location>
        <begin position="205"/>
        <end position="235"/>
    </location>
</feature>
<dbReference type="Proteomes" id="UP000433788">
    <property type="component" value="Unassembled WGS sequence"/>
</dbReference>
<reference evidence="2 3" key="1">
    <citation type="submission" date="2019-11" db="EMBL/GenBank/DDBJ databases">
        <authorList>
            <person name="Zhang X.Y."/>
        </authorList>
    </citation>
    <scope>NUCLEOTIDE SEQUENCE [LARGE SCALE GENOMIC DNA]</scope>
    <source>
        <strain evidence="2 3">C176</strain>
    </source>
</reference>
<sequence length="249" mass="26733">MQATLSIQQVPMGRSLIWLKRGAQDFAARPLASLSYGVLLALTGFLIVALAGRYPHLLTASISGFFLAGPFLGIGLYRLSQAREAGEQITLWDSLTAWRKNPWSIGMFGVLLAFILLSWERISAILFALFHGAGLPTVSGGWTDSLFIAADPAFLMVYLVAGAILAAIVFSLSVIALPMLLTGPIDPVTAAIASVTAVRKNTPALLIWALIIVALITLGMMTAFIGLIVIMPLVAHATWHAYRDLTKED</sequence>
<dbReference type="Pfam" id="PF09955">
    <property type="entry name" value="DUF2189"/>
    <property type="match status" value="1"/>
</dbReference>
<dbReference type="EMBL" id="WJPP01000001">
    <property type="protein sequence ID" value="MRH77325.1"/>
    <property type="molecule type" value="Genomic_DNA"/>
</dbReference>